<accession>A0A7W9QCZ1</accession>
<feature type="domain" description="HTH tetR-type" evidence="6">
    <location>
        <begin position="38"/>
        <end position="98"/>
    </location>
</feature>
<dbReference type="GO" id="GO:0003700">
    <property type="term" value="F:DNA-binding transcription factor activity"/>
    <property type="evidence" value="ECO:0007669"/>
    <property type="project" value="TreeGrafter"/>
</dbReference>
<feature type="compositionally biased region" description="Low complexity" evidence="5">
    <location>
        <begin position="11"/>
        <end position="21"/>
    </location>
</feature>
<dbReference type="SUPFAM" id="SSF48498">
    <property type="entry name" value="Tetracyclin repressor-like, C-terminal domain"/>
    <property type="match status" value="1"/>
</dbReference>
<sequence length="271" mass="29015">MDRQRAHDAQGARGARGGQKAEQTRQLGAAGRPAGRLSAKREAILRAAVEVFLREGYARASVDAIAEEAGVAKQTVYNHFGDKERLFLAAVEGERQRVAASFTPHTSANAPTTWDVPVRPVGPMGPAEPRGPALARDAGARGALEALAWLDARAALAAYGRQVLTALLDERASALRRLIIAEAERHPSLRPACAQGEPEQLVTAGAELLRRRSEIGELTVPDPEVAARQLVALLVQRGLHASVYGTQPLTDEEAVTLCDEAAELFVRAYRA</sequence>
<dbReference type="EMBL" id="JACHJL010000009">
    <property type="protein sequence ID" value="MBB5936912.1"/>
    <property type="molecule type" value="Genomic_DNA"/>
</dbReference>
<evidence type="ECO:0000256" key="5">
    <source>
        <dbReference type="SAM" id="MobiDB-lite"/>
    </source>
</evidence>
<dbReference type="PANTHER" id="PTHR30055">
    <property type="entry name" value="HTH-TYPE TRANSCRIPTIONAL REGULATOR RUTR"/>
    <property type="match status" value="1"/>
</dbReference>
<dbReference type="InterPro" id="IPR001647">
    <property type="entry name" value="HTH_TetR"/>
</dbReference>
<dbReference type="GO" id="GO:0000976">
    <property type="term" value="F:transcription cis-regulatory region binding"/>
    <property type="evidence" value="ECO:0007669"/>
    <property type="project" value="TreeGrafter"/>
</dbReference>
<dbReference type="SUPFAM" id="SSF46689">
    <property type="entry name" value="Homeodomain-like"/>
    <property type="match status" value="1"/>
</dbReference>
<evidence type="ECO:0000313" key="7">
    <source>
        <dbReference type="EMBL" id="MBB5936912.1"/>
    </source>
</evidence>
<dbReference type="PROSITE" id="PS50977">
    <property type="entry name" value="HTH_TETR_2"/>
    <property type="match status" value="1"/>
</dbReference>
<evidence type="ECO:0000256" key="2">
    <source>
        <dbReference type="ARBA" id="ARBA00023125"/>
    </source>
</evidence>
<keyword evidence="1" id="KW-0805">Transcription regulation</keyword>
<protein>
    <submittedName>
        <fullName evidence="7">TetR/AcrR family transcriptional repressor of mexJK operon</fullName>
    </submittedName>
</protein>
<dbReference type="PANTHER" id="PTHR30055:SF146">
    <property type="entry name" value="HTH-TYPE TRANSCRIPTIONAL DUAL REGULATOR CECR"/>
    <property type="match status" value="1"/>
</dbReference>
<dbReference type="InterPro" id="IPR009057">
    <property type="entry name" value="Homeodomain-like_sf"/>
</dbReference>
<organism evidence="7 8">
    <name type="scientific">Streptomyces zagrosensis</name>
    <dbReference type="NCBI Taxonomy" id="1042984"/>
    <lineage>
        <taxon>Bacteria</taxon>
        <taxon>Bacillati</taxon>
        <taxon>Actinomycetota</taxon>
        <taxon>Actinomycetes</taxon>
        <taxon>Kitasatosporales</taxon>
        <taxon>Streptomycetaceae</taxon>
        <taxon>Streptomyces</taxon>
    </lineage>
</organism>
<keyword evidence="8" id="KW-1185">Reference proteome</keyword>
<dbReference type="RefSeq" id="WP_312866941.1">
    <property type="nucleotide sequence ID" value="NZ_JACHJL010000009.1"/>
</dbReference>
<feature type="compositionally biased region" description="Basic and acidic residues" evidence="5">
    <location>
        <begin position="1"/>
        <end position="10"/>
    </location>
</feature>
<comment type="caution">
    <text evidence="7">The sequence shown here is derived from an EMBL/GenBank/DDBJ whole genome shotgun (WGS) entry which is preliminary data.</text>
</comment>
<evidence type="ECO:0000256" key="3">
    <source>
        <dbReference type="ARBA" id="ARBA00023163"/>
    </source>
</evidence>
<keyword evidence="3" id="KW-0804">Transcription</keyword>
<dbReference type="InterPro" id="IPR039536">
    <property type="entry name" value="TetR_C_Proteobacteria"/>
</dbReference>
<keyword evidence="2 4" id="KW-0238">DNA-binding</keyword>
<feature type="region of interest" description="Disordered" evidence="5">
    <location>
        <begin position="1"/>
        <end position="35"/>
    </location>
</feature>
<dbReference type="Pfam" id="PF00440">
    <property type="entry name" value="TetR_N"/>
    <property type="match status" value="1"/>
</dbReference>
<reference evidence="7 8" key="1">
    <citation type="submission" date="2020-08" db="EMBL/GenBank/DDBJ databases">
        <title>Genomic Encyclopedia of Type Strains, Phase III (KMG-III): the genomes of soil and plant-associated and newly described type strains.</title>
        <authorList>
            <person name="Whitman W."/>
        </authorList>
    </citation>
    <scope>NUCLEOTIDE SEQUENCE [LARGE SCALE GENOMIC DNA]</scope>
    <source>
        <strain evidence="7 8">CECT 8305</strain>
    </source>
</reference>
<name>A0A7W9QCZ1_9ACTN</name>
<dbReference type="Pfam" id="PF14246">
    <property type="entry name" value="TetR_C_7"/>
    <property type="match status" value="1"/>
</dbReference>
<evidence type="ECO:0000256" key="4">
    <source>
        <dbReference type="PROSITE-ProRule" id="PRU00335"/>
    </source>
</evidence>
<dbReference type="PRINTS" id="PR00455">
    <property type="entry name" value="HTHTETR"/>
</dbReference>
<dbReference type="FunFam" id="1.10.10.60:FF:000141">
    <property type="entry name" value="TetR family transcriptional regulator"/>
    <property type="match status" value="1"/>
</dbReference>
<gene>
    <name evidence="7" type="ORF">FHS42_003989</name>
</gene>
<dbReference type="InterPro" id="IPR050109">
    <property type="entry name" value="HTH-type_TetR-like_transc_reg"/>
</dbReference>
<proteinExistence type="predicted"/>
<dbReference type="InterPro" id="IPR036271">
    <property type="entry name" value="Tet_transcr_reg_TetR-rel_C_sf"/>
</dbReference>
<evidence type="ECO:0000256" key="1">
    <source>
        <dbReference type="ARBA" id="ARBA00023015"/>
    </source>
</evidence>
<evidence type="ECO:0000313" key="8">
    <source>
        <dbReference type="Proteomes" id="UP000588098"/>
    </source>
</evidence>
<dbReference type="Proteomes" id="UP000588098">
    <property type="component" value="Unassembled WGS sequence"/>
</dbReference>
<evidence type="ECO:0000259" key="6">
    <source>
        <dbReference type="PROSITE" id="PS50977"/>
    </source>
</evidence>
<dbReference type="Gene3D" id="1.10.357.10">
    <property type="entry name" value="Tetracycline Repressor, domain 2"/>
    <property type="match status" value="2"/>
</dbReference>
<dbReference type="GO" id="GO:0045892">
    <property type="term" value="P:negative regulation of DNA-templated transcription"/>
    <property type="evidence" value="ECO:0007669"/>
    <property type="project" value="UniProtKB-ARBA"/>
</dbReference>
<feature type="DNA-binding region" description="H-T-H motif" evidence="4">
    <location>
        <begin position="61"/>
        <end position="80"/>
    </location>
</feature>
<dbReference type="AlphaFoldDB" id="A0A7W9QCZ1"/>